<dbReference type="OrthoDB" id="6187627at2"/>
<dbReference type="SUPFAM" id="SSF55486">
    <property type="entry name" value="Metalloproteases ('zincins'), catalytic domain"/>
    <property type="match status" value="1"/>
</dbReference>
<dbReference type="AlphaFoldDB" id="A0A1C3EDK6"/>
<reference evidence="1 2" key="1">
    <citation type="submission" date="2016-05" db="EMBL/GenBank/DDBJ databases">
        <title>Genomic Taxonomy of the Vibrionaceae.</title>
        <authorList>
            <person name="Gomez-Gil B."/>
            <person name="Enciso-Ibarra J."/>
        </authorList>
    </citation>
    <scope>NUCLEOTIDE SEQUENCE [LARGE SCALE GENOMIC DNA]</scope>
    <source>
        <strain evidence="1 2">CAIM 1920</strain>
    </source>
</reference>
<evidence type="ECO:0000313" key="1">
    <source>
        <dbReference type="EMBL" id="ODA31313.1"/>
    </source>
</evidence>
<proteinExistence type="predicted"/>
<evidence type="ECO:0000313" key="2">
    <source>
        <dbReference type="Proteomes" id="UP000094936"/>
    </source>
</evidence>
<protein>
    <submittedName>
        <fullName evidence="1">Uncharacterized protein</fullName>
    </submittedName>
</protein>
<accession>A0A1C3EDK6</accession>
<comment type="caution">
    <text evidence="1">The sequence shown here is derived from an EMBL/GenBank/DDBJ whole genome shotgun (WGS) entry which is preliminary data.</text>
</comment>
<organism evidence="1 2">
    <name type="scientific">Veronia pacifica</name>
    <dbReference type="NCBI Taxonomy" id="1080227"/>
    <lineage>
        <taxon>Bacteria</taxon>
        <taxon>Pseudomonadati</taxon>
        <taxon>Pseudomonadota</taxon>
        <taxon>Gammaproteobacteria</taxon>
        <taxon>Vibrionales</taxon>
        <taxon>Vibrionaceae</taxon>
        <taxon>Veronia</taxon>
    </lineage>
</organism>
<dbReference type="Proteomes" id="UP000094936">
    <property type="component" value="Unassembled WGS sequence"/>
</dbReference>
<name>A0A1C3EDK6_9GAMM</name>
<dbReference type="RefSeq" id="WP_068904683.1">
    <property type="nucleotide sequence ID" value="NZ_JBHUIF010000012.1"/>
</dbReference>
<dbReference type="PROSITE" id="PS51257">
    <property type="entry name" value="PROKAR_LIPOPROTEIN"/>
    <property type="match status" value="1"/>
</dbReference>
<dbReference type="STRING" id="1080227.A8L45_17655"/>
<keyword evidence="2" id="KW-1185">Reference proteome</keyword>
<dbReference type="EMBL" id="LYBM01000038">
    <property type="protein sequence ID" value="ODA31313.1"/>
    <property type="molecule type" value="Genomic_DNA"/>
</dbReference>
<sequence length="1008" mass="112698">MSRRFLFIITILLIVGCDASDSPQSNTTREPVNPDELISEPGLAIVEVNVKGKGIAQFMGTDMIAGNNSRKIALGEMVRIDVASAEFHSVVKAQGCGGKYSGTSYVVESMEKDCVVDIVIEPDVFSVKINSIGNGSVSPDSWQLPYGSEKVFTVSPEQYFFVGSIDGCQAKMSNDQITIKNLSNDCNVNVEFVPQSFEIAIQLNGSGAISPVIKSLTHFEKHVFTPSPSEHHEITNVSGCGVKQLSNDQYIVESLTDNCSLDVSFSPIHYTIGSRVTGDGTILYDQQPMNTMPTAMTMTHSDTYLFMLEANPHSELESIEGCDGLLNGSEYKIQRPVSDCIMNAVFSETEYQYTTMVEGNGNLSSPQGTITHSEQVDLTIEPEQYFELSSITGCNGAHIDDIYRLTGVTDNCEIDAEFTAKQFNVTSQITGDGALYPSDTLMTHSDIRVFSLQPGLLQKVKTVTGCGGTQQDGQYTVTHPTEDCQIVVEFEPLAEETLSHNQVKTREFSLPISPRSIETLDAIIDGIDTLDLPDKFVFDGISFESVDNVWYLINQTPTPIDSLAVRVGSDNTLTRLSLSETLPEYSKAAISFSTSSVESIAFEHQFKLFNPTITVGPNDVSDKCTDDTQTCYSLPDSSQRPVIERAVINIYNQVNTQSYAEHIKTFFEKKCSKYSQCENYKDVDLPYSEFNLLKFGAEGHRLTLKVMRNKYRAEGVGGGSSPNLSLFLTKSGGWASIWQNYVNKDHKSFKNYDGQYYNIWYHEIGHAMGMSHSSGMTYGFADHFSKFYLPLVVDSETRKNRGKTHIPPLLIEQRIIDNVGMTLTFVNSSDLDISRVNLHVLTSCKWSYDLSYYPSPDNPHIRLTYESPPKCPLFLRARVDDVDRIATIKISRNRLLESESYSVDGKIYQVLDDKLLNPDLNGWGVRTSCEIPGSRLAKKEEYEKLWQYLHDNNLLNTLSKKRFLSSDEPLGYRIWLMTFEENKMKSQHFWMTIKMGNDKGLVCVFDQP</sequence>
<gene>
    <name evidence="1" type="ORF">A8L45_17655</name>
</gene>